<dbReference type="Proteomes" id="UP000735302">
    <property type="component" value="Unassembled WGS sequence"/>
</dbReference>
<comment type="caution">
    <text evidence="2">The sequence shown here is derived from an EMBL/GenBank/DDBJ whole genome shotgun (WGS) entry which is preliminary data.</text>
</comment>
<evidence type="ECO:0000313" key="2">
    <source>
        <dbReference type="EMBL" id="GFN77372.1"/>
    </source>
</evidence>
<organism evidence="2 3">
    <name type="scientific">Plakobranchus ocellatus</name>
    <dbReference type="NCBI Taxonomy" id="259542"/>
    <lineage>
        <taxon>Eukaryota</taxon>
        <taxon>Metazoa</taxon>
        <taxon>Spiralia</taxon>
        <taxon>Lophotrochozoa</taxon>
        <taxon>Mollusca</taxon>
        <taxon>Gastropoda</taxon>
        <taxon>Heterobranchia</taxon>
        <taxon>Euthyneura</taxon>
        <taxon>Panpulmonata</taxon>
        <taxon>Sacoglossa</taxon>
        <taxon>Placobranchoidea</taxon>
        <taxon>Plakobranchidae</taxon>
        <taxon>Plakobranchus</taxon>
    </lineage>
</organism>
<dbReference type="AlphaFoldDB" id="A0AAV3Y467"/>
<name>A0AAV3Y467_9GAST</name>
<sequence length="96" mass="10201">MSILWKKDASITALRSAVNELHSTNEQTPQQDDLRLSGPPSGLDAGGGALTRDRRIPVDLGTDSLATVPPKPRSALGMANNFKFSLQHGVVSGIHL</sequence>
<feature type="region of interest" description="Disordered" evidence="1">
    <location>
        <begin position="20"/>
        <end position="56"/>
    </location>
</feature>
<accession>A0AAV3Y467</accession>
<evidence type="ECO:0000313" key="3">
    <source>
        <dbReference type="Proteomes" id="UP000735302"/>
    </source>
</evidence>
<dbReference type="EMBL" id="BLXT01000469">
    <property type="protein sequence ID" value="GFN77372.1"/>
    <property type="molecule type" value="Genomic_DNA"/>
</dbReference>
<evidence type="ECO:0000256" key="1">
    <source>
        <dbReference type="SAM" id="MobiDB-lite"/>
    </source>
</evidence>
<gene>
    <name evidence="2" type="ORF">PoB_000387800</name>
</gene>
<protein>
    <submittedName>
        <fullName evidence="2">Uncharacterized protein</fullName>
    </submittedName>
</protein>
<keyword evidence="3" id="KW-1185">Reference proteome</keyword>
<feature type="compositionally biased region" description="Polar residues" evidence="1">
    <location>
        <begin position="21"/>
        <end position="31"/>
    </location>
</feature>
<reference evidence="2 3" key="1">
    <citation type="journal article" date="2021" name="Elife">
        <title>Chloroplast acquisition without the gene transfer in kleptoplastic sea slugs, Plakobranchus ocellatus.</title>
        <authorList>
            <person name="Maeda T."/>
            <person name="Takahashi S."/>
            <person name="Yoshida T."/>
            <person name="Shimamura S."/>
            <person name="Takaki Y."/>
            <person name="Nagai Y."/>
            <person name="Toyoda A."/>
            <person name="Suzuki Y."/>
            <person name="Arimoto A."/>
            <person name="Ishii H."/>
            <person name="Satoh N."/>
            <person name="Nishiyama T."/>
            <person name="Hasebe M."/>
            <person name="Maruyama T."/>
            <person name="Minagawa J."/>
            <person name="Obokata J."/>
            <person name="Shigenobu S."/>
        </authorList>
    </citation>
    <scope>NUCLEOTIDE SEQUENCE [LARGE SCALE GENOMIC DNA]</scope>
</reference>
<proteinExistence type="predicted"/>